<feature type="transmembrane region" description="Helical" evidence="11">
    <location>
        <begin position="240"/>
        <end position="261"/>
    </location>
</feature>
<evidence type="ECO:0000259" key="13">
    <source>
        <dbReference type="PROSITE" id="PS50835"/>
    </source>
</evidence>
<dbReference type="EMBL" id="JAFIRN010000015">
    <property type="protein sequence ID" value="KAG5834573.1"/>
    <property type="molecule type" value="Genomic_DNA"/>
</dbReference>
<dbReference type="Pfam" id="PF13481">
    <property type="entry name" value="AAA_25"/>
    <property type="match status" value="1"/>
</dbReference>
<evidence type="ECO:0000256" key="5">
    <source>
        <dbReference type="ARBA" id="ARBA00022989"/>
    </source>
</evidence>
<evidence type="ECO:0000256" key="2">
    <source>
        <dbReference type="ARBA" id="ARBA00022475"/>
    </source>
</evidence>
<evidence type="ECO:0000256" key="12">
    <source>
        <dbReference type="SAM" id="SignalP"/>
    </source>
</evidence>
<dbReference type="PANTHER" id="PTHR25466:SF3">
    <property type="entry name" value="PROGRAMMED CELL DEATH 1 LIGAND 1"/>
    <property type="match status" value="1"/>
</dbReference>
<name>A0A9D3LTQ7_ANGAN</name>
<dbReference type="Gene3D" id="3.40.50.300">
    <property type="entry name" value="P-loop containing nucleotide triphosphate hydrolases"/>
    <property type="match status" value="1"/>
</dbReference>
<dbReference type="SUPFAM" id="SSF48726">
    <property type="entry name" value="Immunoglobulin"/>
    <property type="match status" value="2"/>
</dbReference>
<comment type="caution">
    <text evidence="14">The sequence shown here is derived from an EMBL/GenBank/DDBJ whole genome shotgun (WGS) entry which is preliminary data.</text>
</comment>
<dbReference type="InterPro" id="IPR003599">
    <property type="entry name" value="Ig_sub"/>
</dbReference>
<evidence type="ECO:0000313" key="14">
    <source>
        <dbReference type="EMBL" id="KAG5834573.1"/>
    </source>
</evidence>
<evidence type="ECO:0000256" key="9">
    <source>
        <dbReference type="ARBA" id="ARBA00023180"/>
    </source>
</evidence>
<dbReference type="GO" id="GO:0042130">
    <property type="term" value="P:negative regulation of T cell proliferation"/>
    <property type="evidence" value="ECO:0007669"/>
    <property type="project" value="TreeGrafter"/>
</dbReference>
<dbReference type="InterPro" id="IPR007110">
    <property type="entry name" value="Ig-like_dom"/>
</dbReference>
<keyword evidence="7" id="KW-1015">Disulfide bond</keyword>
<evidence type="ECO:0000256" key="3">
    <source>
        <dbReference type="ARBA" id="ARBA00022692"/>
    </source>
</evidence>
<evidence type="ECO:0000256" key="4">
    <source>
        <dbReference type="ARBA" id="ARBA00022729"/>
    </source>
</evidence>
<dbReference type="SUPFAM" id="SSF52540">
    <property type="entry name" value="P-loop containing nucleoside triphosphate hydrolases"/>
    <property type="match status" value="1"/>
</dbReference>
<organism evidence="14 15">
    <name type="scientific">Anguilla anguilla</name>
    <name type="common">European freshwater eel</name>
    <name type="synonym">Muraena anguilla</name>
    <dbReference type="NCBI Taxonomy" id="7936"/>
    <lineage>
        <taxon>Eukaryota</taxon>
        <taxon>Metazoa</taxon>
        <taxon>Chordata</taxon>
        <taxon>Craniata</taxon>
        <taxon>Vertebrata</taxon>
        <taxon>Euteleostomi</taxon>
        <taxon>Actinopterygii</taxon>
        <taxon>Neopterygii</taxon>
        <taxon>Teleostei</taxon>
        <taxon>Anguilliformes</taxon>
        <taxon>Anguillidae</taxon>
        <taxon>Anguilla</taxon>
    </lineage>
</organism>
<feature type="domain" description="Ig-like" evidence="13">
    <location>
        <begin position="137"/>
        <end position="210"/>
    </location>
</feature>
<evidence type="ECO:0000256" key="8">
    <source>
        <dbReference type="ARBA" id="ARBA00023170"/>
    </source>
</evidence>
<keyword evidence="2" id="KW-1003">Cell membrane</keyword>
<dbReference type="PANTHER" id="PTHR25466">
    <property type="entry name" value="T-LYMPHOCYTE ACTIVATION ANTIGEN"/>
    <property type="match status" value="1"/>
</dbReference>
<evidence type="ECO:0000256" key="7">
    <source>
        <dbReference type="ARBA" id="ARBA00023157"/>
    </source>
</evidence>
<accession>A0A9D3LTQ7</accession>
<dbReference type="PROSITE" id="PS50835">
    <property type="entry name" value="IG_LIKE"/>
    <property type="match status" value="2"/>
</dbReference>
<protein>
    <recommendedName>
        <fullName evidence="13">Ig-like domain-containing protein</fullName>
    </recommendedName>
</protein>
<proteinExistence type="predicted"/>
<dbReference type="GO" id="GO:0031295">
    <property type="term" value="P:T cell costimulation"/>
    <property type="evidence" value="ECO:0007669"/>
    <property type="project" value="TreeGrafter"/>
</dbReference>
<comment type="subcellular location">
    <subcellularLocation>
        <location evidence="1">Cell membrane</location>
        <topology evidence="1">Single-pass type I membrane protein</topology>
    </subcellularLocation>
</comment>
<dbReference type="InterPro" id="IPR013783">
    <property type="entry name" value="Ig-like_fold"/>
</dbReference>
<evidence type="ECO:0000256" key="6">
    <source>
        <dbReference type="ARBA" id="ARBA00023136"/>
    </source>
</evidence>
<feature type="signal peptide" evidence="12">
    <location>
        <begin position="1"/>
        <end position="19"/>
    </location>
</feature>
<dbReference type="Proteomes" id="UP001044222">
    <property type="component" value="Chromosome 15"/>
</dbReference>
<dbReference type="InterPro" id="IPR013106">
    <property type="entry name" value="Ig_V-set"/>
</dbReference>
<sequence>MERALFLILQVVLWARVSALFTVEVTHPSQQAEFGGNVTMECTFPPGDTEQSLSVFWSRVHPQPTVEVYRLQNGLEDLRVPDPQYRSRVRLMKEELKDGRAVLQISNLRITDSGTYQCLMEMGGADYKQTALTVRAPYKSINKSIKMNERGVELSCESQGYPLASVVWTDLSGWNITKESNITVATTVNDLFHITSTITVKSSNNTYTCTFVGEGLMDRSVLFHIPDEIPKKMTEKSSKFPLMLILILGIITVCAGVVAYFRCKGFKQHIMSRTRDCLLPVDYTPAYLPPDTTIEIQTHVEEKRVENLRAVLRSRYVGLTSDPEASEQRVRFCSKVLPQHLCSRDGLPLEVTALLPDVGESLLLEGETKSGKTSVALALASSWAQNSEWDPFGVKRCQLVVMVTCEGTTGDLFQEVISQLGLDGELTVSALQEILSGPVEALLVLDGYRFGNRDLDESLREFLRRRHACRVLVTALPGHCADLWEFFGTVLVLTREGAECHEYC</sequence>
<keyword evidence="5 11" id="KW-1133">Transmembrane helix</keyword>
<dbReference type="SMART" id="SM00409">
    <property type="entry name" value="IG"/>
    <property type="match status" value="1"/>
</dbReference>
<keyword evidence="3 11" id="KW-0812">Transmembrane</keyword>
<dbReference type="Gene3D" id="2.60.40.10">
    <property type="entry name" value="Immunoglobulins"/>
    <property type="match status" value="2"/>
</dbReference>
<evidence type="ECO:0000256" key="1">
    <source>
        <dbReference type="ARBA" id="ARBA00004251"/>
    </source>
</evidence>
<dbReference type="InterPro" id="IPR027417">
    <property type="entry name" value="P-loop_NTPase"/>
</dbReference>
<dbReference type="Pfam" id="PF22705">
    <property type="entry name" value="C2-set_3"/>
    <property type="match status" value="1"/>
</dbReference>
<evidence type="ECO:0000256" key="11">
    <source>
        <dbReference type="SAM" id="Phobius"/>
    </source>
</evidence>
<gene>
    <name evidence="14" type="ORF">ANANG_G00262910</name>
</gene>
<dbReference type="InterPro" id="IPR036179">
    <property type="entry name" value="Ig-like_dom_sf"/>
</dbReference>
<reference evidence="14" key="1">
    <citation type="submission" date="2021-01" db="EMBL/GenBank/DDBJ databases">
        <title>A chromosome-scale assembly of European eel, Anguilla anguilla.</title>
        <authorList>
            <person name="Henkel C."/>
            <person name="Jong-Raadsen S.A."/>
            <person name="Dufour S."/>
            <person name="Weltzien F.-A."/>
            <person name="Palstra A.P."/>
            <person name="Pelster B."/>
            <person name="Spaink H.P."/>
            <person name="Van Den Thillart G.E."/>
            <person name="Jansen H."/>
            <person name="Zahm M."/>
            <person name="Klopp C."/>
            <person name="Cedric C."/>
            <person name="Louis A."/>
            <person name="Berthelot C."/>
            <person name="Parey E."/>
            <person name="Roest Crollius H."/>
            <person name="Montfort J."/>
            <person name="Robinson-Rechavi M."/>
            <person name="Bucao C."/>
            <person name="Bouchez O."/>
            <person name="Gislard M."/>
            <person name="Lluch J."/>
            <person name="Milhes M."/>
            <person name="Lampietro C."/>
            <person name="Lopez Roques C."/>
            <person name="Donnadieu C."/>
            <person name="Braasch I."/>
            <person name="Desvignes T."/>
            <person name="Postlethwait J."/>
            <person name="Bobe J."/>
            <person name="Guiguen Y."/>
            <person name="Dirks R."/>
        </authorList>
    </citation>
    <scope>NUCLEOTIDE SEQUENCE</scope>
    <source>
        <strain evidence="14">Tag_6206</strain>
        <tissue evidence="14">Liver</tissue>
    </source>
</reference>
<keyword evidence="9" id="KW-0325">Glycoprotein</keyword>
<dbReference type="GO" id="GO:0071222">
    <property type="term" value="P:cellular response to lipopolysaccharide"/>
    <property type="evidence" value="ECO:0007669"/>
    <property type="project" value="TreeGrafter"/>
</dbReference>
<keyword evidence="15" id="KW-1185">Reference proteome</keyword>
<keyword evidence="6 11" id="KW-0472">Membrane</keyword>
<dbReference type="Pfam" id="PF07686">
    <property type="entry name" value="V-set"/>
    <property type="match status" value="1"/>
</dbReference>
<dbReference type="GO" id="GO:0007166">
    <property type="term" value="P:cell surface receptor signaling pathway"/>
    <property type="evidence" value="ECO:0007669"/>
    <property type="project" value="TreeGrafter"/>
</dbReference>
<dbReference type="GO" id="GO:0042102">
    <property type="term" value="P:positive regulation of T cell proliferation"/>
    <property type="evidence" value="ECO:0007669"/>
    <property type="project" value="TreeGrafter"/>
</dbReference>
<evidence type="ECO:0000313" key="15">
    <source>
        <dbReference type="Proteomes" id="UP001044222"/>
    </source>
</evidence>
<dbReference type="GO" id="GO:0009897">
    <property type="term" value="C:external side of plasma membrane"/>
    <property type="evidence" value="ECO:0007669"/>
    <property type="project" value="TreeGrafter"/>
</dbReference>
<feature type="chain" id="PRO_5038495027" description="Ig-like domain-containing protein" evidence="12">
    <location>
        <begin position="20"/>
        <end position="504"/>
    </location>
</feature>
<dbReference type="InterPro" id="IPR051713">
    <property type="entry name" value="T-cell_Activation_Regulation"/>
</dbReference>
<dbReference type="GO" id="GO:0006955">
    <property type="term" value="P:immune response"/>
    <property type="evidence" value="ECO:0007669"/>
    <property type="project" value="TreeGrafter"/>
</dbReference>
<dbReference type="InterPro" id="IPR053896">
    <property type="entry name" value="BTN3A2-like_Ig-C"/>
</dbReference>
<keyword evidence="8" id="KW-0675">Receptor</keyword>
<keyword evidence="4 12" id="KW-0732">Signal</keyword>
<dbReference type="AlphaFoldDB" id="A0A9D3LTQ7"/>
<evidence type="ECO:0000256" key="10">
    <source>
        <dbReference type="ARBA" id="ARBA00023319"/>
    </source>
</evidence>
<keyword evidence="10" id="KW-0393">Immunoglobulin domain</keyword>
<dbReference type="SMART" id="SM00406">
    <property type="entry name" value="IGv"/>
    <property type="match status" value="1"/>
</dbReference>
<feature type="domain" description="Ig-like" evidence="13">
    <location>
        <begin position="15"/>
        <end position="135"/>
    </location>
</feature>